<dbReference type="InterPro" id="IPR036259">
    <property type="entry name" value="MFS_trans_sf"/>
</dbReference>
<feature type="transmembrane region" description="Helical" evidence="2">
    <location>
        <begin position="29"/>
        <end position="45"/>
    </location>
</feature>
<keyword evidence="4" id="KW-1185">Reference proteome</keyword>
<name>A0ABM8T5R4_9BURK</name>
<comment type="caution">
    <text evidence="3">The sequence shown here is derived from an EMBL/GenBank/DDBJ whole genome shotgun (WGS) entry which is preliminary data.</text>
</comment>
<protein>
    <recommendedName>
        <fullName evidence="5">Major facilitator superfamily (MFS) profile domain-containing protein</fullName>
    </recommendedName>
</protein>
<reference evidence="3 4" key="1">
    <citation type="submission" date="2021-02" db="EMBL/GenBank/DDBJ databases">
        <authorList>
            <person name="Vanwijnsberghe S."/>
        </authorList>
    </citation>
    <scope>NUCLEOTIDE SEQUENCE [LARGE SCALE GENOMIC DNA]</scope>
    <source>
        <strain evidence="3 4">R-69776</strain>
    </source>
</reference>
<proteinExistence type="predicted"/>
<evidence type="ECO:0000313" key="3">
    <source>
        <dbReference type="EMBL" id="CAE6858755.1"/>
    </source>
</evidence>
<organism evidence="3 4">
    <name type="scientific">Paraburkholderia nemoris</name>
    <dbReference type="NCBI Taxonomy" id="2793076"/>
    <lineage>
        <taxon>Bacteria</taxon>
        <taxon>Pseudomonadati</taxon>
        <taxon>Pseudomonadota</taxon>
        <taxon>Betaproteobacteria</taxon>
        <taxon>Burkholderiales</taxon>
        <taxon>Burkholderiaceae</taxon>
        <taxon>Paraburkholderia</taxon>
    </lineage>
</organism>
<feature type="region of interest" description="Disordered" evidence="1">
    <location>
        <begin position="52"/>
        <end position="78"/>
    </location>
</feature>
<keyword evidence="2" id="KW-0812">Transmembrane</keyword>
<accession>A0ABM8T5R4</accession>
<dbReference type="SUPFAM" id="SSF103473">
    <property type="entry name" value="MFS general substrate transporter"/>
    <property type="match status" value="1"/>
</dbReference>
<sequence length="78" mass="7912">MGETFGGGVAPVIAGFVAQHFGLARTLDFALYSLIAGAVVTVFLVETAPRRRAATTPAGDPARDTLNASVVPSADPSP</sequence>
<keyword evidence="2" id="KW-0472">Membrane</keyword>
<keyword evidence="2" id="KW-1133">Transmembrane helix</keyword>
<dbReference type="EMBL" id="CAJNBH010000047">
    <property type="protein sequence ID" value="CAE6858755.1"/>
    <property type="molecule type" value="Genomic_DNA"/>
</dbReference>
<evidence type="ECO:0000313" key="4">
    <source>
        <dbReference type="Proteomes" id="UP000673821"/>
    </source>
</evidence>
<evidence type="ECO:0000256" key="1">
    <source>
        <dbReference type="SAM" id="MobiDB-lite"/>
    </source>
</evidence>
<gene>
    <name evidence="3" type="ORF">R69776_07890</name>
</gene>
<evidence type="ECO:0000256" key="2">
    <source>
        <dbReference type="SAM" id="Phobius"/>
    </source>
</evidence>
<evidence type="ECO:0008006" key="5">
    <source>
        <dbReference type="Google" id="ProtNLM"/>
    </source>
</evidence>
<dbReference type="Proteomes" id="UP000673821">
    <property type="component" value="Unassembled WGS sequence"/>
</dbReference>